<dbReference type="Proteomes" id="UP001500540">
    <property type="component" value="Unassembled WGS sequence"/>
</dbReference>
<feature type="transmembrane region" description="Helical" evidence="7">
    <location>
        <begin position="246"/>
        <end position="268"/>
    </location>
</feature>
<dbReference type="EMBL" id="BAABAF010000009">
    <property type="protein sequence ID" value="GAA3773317.1"/>
    <property type="molecule type" value="Genomic_DNA"/>
</dbReference>
<feature type="transmembrane region" description="Helical" evidence="7">
    <location>
        <begin position="81"/>
        <end position="110"/>
    </location>
</feature>
<keyword evidence="5 7" id="KW-1133">Transmembrane helix</keyword>
<dbReference type="PANTHER" id="PTHR30151:SF0">
    <property type="entry name" value="ABC TRANSPORTER PERMEASE PROTEIN MJ0413-RELATED"/>
    <property type="match status" value="1"/>
</dbReference>
<proteinExistence type="inferred from homology"/>
<dbReference type="Gene3D" id="1.10.3720.10">
    <property type="entry name" value="MetI-like"/>
    <property type="match status" value="1"/>
</dbReference>
<keyword evidence="4 7" id="KW-0812">Transmembrane</keyword>
<dbReference type="InterPro" id="IPR000515">
    <property type="entry name" value="MetI-like"/>
</dbReference>
<comment type="similarity">
    <text evidence="7">Belongs to the binding-protein-dependent transport system permease family.</text>
</comment>
<evidence type="ECO:0000256" key="3">
    <source>
        <dbReference type="ARBA" id="ARBA00022475"/>
    </source>
</evidence>
<feature type="transmembrane region" description="Helical" evidence="7">
    <location>
        <begin position="151"/>
        <end position="168"/>
    </location>
</feature>
<comment type="subcellular location">
    <subcellularLocation>
        <location evidence="1 7">Cell membrane</location>
        <topology evidence="1 7">Multi-pass membrane protein</topology>
    </subcellularLocation>
</comment>
<evidence type="ECO:0000256" key="7">
    <source>
        <dbReference type="RuleBase" id="RU363032"/>
    </source>
</evidence>
<dbReference type="PANTHER" id="PTHR30151">
    <property type="entry name" value="ALKANE SULFONATE ABC TRANSPORTER-RELATED, MEMBRANE SUBUNIT"/>
    <property type="match status" value="1"/>
</dbReference>
<evidence type="ECO:0000259" key="8">
    <source>
        <dbReference type="PROSITE" id="PS50928"/>
    </source>
</evidence>
<keyword evidence="10" id="KW-1185">Reference proteome</keyword>
<sequence length="282" mass="29971">MTTSTIDPHPSTQVMSTDALRAASQTRRRLMRNALWGVGSIALGAVLWQGAVWLGVLPARYFPGVPDLVRAWVELFGDETFWMALGNTLLTTFLGLALAAVFAIPLGILIGRSVYLFHSTQFVLEFFRPIPVVALIPLVVLIMGIGVDAKTFLAALAAFFPLVVQTTYGSRSVDPVALDTAATYGFGPFRRLFGVLLPAASPYIMTGVRISAAVCLLVSVATEIIVGSPGLGQSILIAENSNALDVMYALIAMTGFLGIGLNGLVVAVESRTVRWAREGGAS</sequence>
<evidence type="ECO:0000256" key="5">
    <source>
        <dbReference type="ARBA" id="ARBA00022989"/>
    </source>
</evidence>
<dbReference type="SUPFAM" id="SSF161098">
    <property type="entry name" value="MetI-like"/>
    <property type="match status" value="1"/>
</dbReference>
<feature type="transmembrane region" description="Helical" evidence="7">
    <location>
        <begin position="122"/>
        <end position="145"/>
    </location>
</feature>
<evidence type="ECO:0000256" key="6">
    <source>
        <dbReference type="ARBA" id="ARBA00023136"/>
    </source>
</evidence>
<evidence type="ECO:0000256" key="2">
    <source>
        <dbReference type="ARBA" id="ARBA00022448"/>
    </source>
</evidence>
<keyword evidence="3" id="KW-1003">Cell membrane</keyword>
<keyword evidence="2 7" id="KW-0813">Transport</keyword>
<evidence type="ECO:0000256" key="1">
    <source>
        <dbReference type="ARBA" id="ARBA00004651"/>
    </source>
</evidence>
<dbReference type="Pfam" id="PF00528">
    <property type="entry name" value="BPD_transp_1"/>
    <property type="match status" value="1"/>
</dbReference>
<comment type="caution">
    <text evidence="9">The sequence shown here is derived from an EMBL/GenBank/DDBJ whole genome shotgun (WGS) entry which is preliminary data.</text>
</comment>
<keyword evidence="6 7" id="KW-0472">Membrane</keyword>
<evidence type="ECO:0000256" key="4">
    <source>
        <dbReference type="ARBA" id="ARBA00022692"/>
    </source>
</evidence>
<feature type="domain" description="ABC transmembrane type-1" evidence="8">
    <location>
        <begin position="85"/>
        <end position="269"/>
    </location>
</feature>
<dbReference type="RefSeq" id="WP_344784418.1">
    <property type="nucleotide sequence ID" value="NZ_BAABAF010000009.1"/>
</dbReference>
<reference evidence="10" key="1">
    <citation type="journal article" date="2019" name="Int. J. Syst. Evol. Microbiol.">
        <title>The Global Catalogue of Microorganisms (GCM) 10K type strain sequencing project: providing services to taxonomists for standard genome sequencing and annotation.</title>
        <authorList>
            <consortium name="The Broad Institute Genomics Platform"/>
            <consortium name="The Broad Institute Genome Sequencing Center for Infectious Disease"/>
            <person name="Wu L."/>
            <person name="Ma J."/>
        </authorList>
    </citation>
    <scope>NUCLEOTIDE SEQUENCE [LARGE SCALE GENOMIC DNA]</scope>
    <source>
        <strain evidence="10">JCM 16950</strain>
    </source>
</reference>
<accession>A0ABP7GS80</accession>
<gene>
    <name evidence="9" type="ORF">GCM10022240_26560</name>
</gene>
<organism evidence="9 10">
    <name type="scientific">Microbacterium kribbense</name>
    <dbReference type="NCBI Taxonomy" id="433645"/>
    <lineage>
        <taxon>Bacteria</taxon>
        <taxon>Bacillati</taxon>
        <taxon>Actinomycetota</taxon>
        <taxon>Actinomycetes</taxon>
        <taxon>Micrococcales</taxon>
        <taxon>Microbacteriaceae</taxon>
        <taxon>Microbacterium</taxon>
    </lineage>
</organism>
<feature type="transmembrane region" description="Helical" evidence="7">
    <location>
        <begin position="34"/>
        <end position="61"/>
    </location>
</feature>
<feature type="transmembrane region" description="Helical" evidence="7">
    <location>
        <begin position="207"/>
        <end position="226"/>
    </location>
</feature>
<dbReference type="CDD" id="cd06261">
    <property type="entry name" value="TM_PBP2"/>
    <property type="match status" value="1"/>
</dbReference>
<dbReference type="InterPro" id="IPR035906">
    <property type="entry name" value="MetI-like_sf"/>
</dbReference>
<evidence type="ECO:0000313" key="9">
    <source>
        <dbReference type="EMBL" id="GAA3773317.1"/>
    </source>
</evidence>
<protein>
    <submittedName>
        <fullName evidence="9">ABC transporter permease</fullName>
    </submittedName>
</protein>
<name>A0ABP7GS80_9MICO</name>
<dbReference type="PROSITE" id="PS50928">
    <property type="entry name" value="ABC_TM1"/>
    <property type="match status" value="1"/>
</dbReference>
<evidence type="ECO:0000313" key="10">
    <source>
        <dbReference type="Proteomes" id="UP001500540"/>
    </source>
</evidence>